<protein>
    <recommendedName>
        <fullName evidence="2">TonB-dependent receptor plug domain-containing protein</fullName>
    </recommendedName>
</protein>
<evidence type="ECO:0000259" key="2">
    <source>
        <dbReference type="Pfam" id="PF07715"/>
    </source>
</evidence>
<keyword evidence="1" id="KW-0732">Signal</keyword>
<gene>
    <name evidence="3" type="ORF">METZ01_LOCUS517244</name>
</gene>
<evidence type="ECO:0000256" key="1">
    <source>
        <dbReference type="ARBA" id="ARBA00022729"/>
    </source>
</evidence>
<dbReference type="PANTHER" id="PTHR30069">
    <property type="entry name" value="TONB-DEPENDENT OUTER MEMBRANE RECEPTOR"/>
    <property type="match status" value="1"/>
</dbReference>
<dbReference type="Gene3D" id="2.60.40.1120">
    <property type="entry name" value="Carboxypeptidase-like, regulatory domain"/>
    <property type="match status" value="1"/>
</dbReference>
<dbReference type="PROSITE" id="PS52016">
    <property type="entry name" value="TONB_DEPENDENT_REC_3"/>
    <property type="match status" value="1"/>
</dbReference>
<dbReference type="Pfam" id="PF07715">
    <property type="entry name" value="Plug"/>
    <property type="match status" value="1"/>
</dbReference>
<dbReference type="InterPro" id="IPR008969">
    <property type="entry name" value="CarboxyPept-like_regulatory"/>
</dbReference>
<dbReference type="PANTHER" id="PTHR30069:SF29">
    <property type="entry name" value="HEMOGLOBIN AND HEMOGLOBIN-HAPTOGLOBIN-BINDING PROTEIN 1-RELATED"/>
    <property type="match status" value="1"/>
</dbReference>
<reference evidence="3" key="1">
    <citation type="submission" date="2018-05" db="EMBL/GenBank/DDBJ databases">
        <authorList>
            <person name="Lanie J.A."/>
            <person name="Ng W.-L."/>
            <person name="Kazmierczak K.M."/>
            <person name="Andrzejewski T.M."/>
            <person name="Davidsen T.M."/>
            <person name="Wayne K.J."/>
            <person name="Tettelin H."/>
            <person name="Glass J.I."/>
            <person name="Rusch D."/>
            <person name="Podicherti R."/>
            <person name="Tsui H.-C.T."/>
            <person name="Winkler M.E."/>
        </authorList>
    </citation>
    <scope>NUCLEOTIDE SEQUENCE</scope>
</reference>
<feature type="non-terminal residue" evidence="3">
    <location>
        <position position="200"/>
    </location>
</feature>
<dbReference type="EMBL" id="UINC01231729">
    <property type="protein sequence ID" value="SVE64390.1"/>
    <property type="molecule type" value="Genomic_DNA"/>
</dbReference>
<evidence type="ECO:0000313" key="3">
    <source>
        <dbReference type="EMBL" id="SVE64390.1"/>
    </source>
</evidence>
<dbReference type="InterPro" id="IPR012910">
    <property type="entry name" value="Plug_dom"/>
</dbReference>
<dbReference type="SUPFAM" id="SSF56935">
    <property type="entry name" value="Porins"/>
    <property type="match status" value="1"/>
</dbReference>
<dbReference type="SUPFAM" id="SSF49464">
    <property type="entry name" value="Carboxypeptidase regulatory domain-like"/>
    <property type="match status" value="1"/>
</dbReference>
<dbReference type="InterPro" id="IPR037066">
    <property type="entry name" value="Plug_dom_sf"/>
</dbReference>
<feature type="domain" description="TonB-dependent receptor plug" evidence="2">
    <location>
        <begin position="121"/>
        <end position="193"/>
    </location>
</feature>
<dbReference type="GO" id="GO:0044718">
    <property type="term" value="P:siderophore transmembrane transport"/>
    <property type="evidence" value="ECO:0007669"/>
    <property type="project" value="TreeGrafter"/>
</dbReference>
<dbReference type="GO" id="GO:0015344">
    <property type="term" value="F:siderophore uptake transmembrane transporter activity"/>
    <property type="evidence" value="ECO:0007669"/>
    <property type="project" value="TreeGrafter"/>
</dbReference>
<dbReference type="InterPro" id="IPR039426">
    <property type="entry name" value="TonB-dep_rcpt-like"/>
</dbReference>
<dbReference type="Pfam" id="PF13715">
    <property type="entry name" value="CarbopepD_reg_2"/>
    <property type="match status" value="1"/>
</dbReference>
<dbReference type="AlphaFoldDB" id="A0A383F6X1"/>
<dbReference type="Gene3D" id="2.170.130.10">
    <property type="entry name" value="TonB-dependent receptor, plug domain"/>
    <property type="match status" value="1"/>
</dbReference>
<name>A0A383F6X1_9ZZZZ</name>
<organism evidence="3">
    <name type="scientific">marine metagenome</name>
    <dbReference type="NCBI Taxonomy" id="408172"/>
    <lineage>
        <taxon>unclassified sequences</taxon>
        <taxon>metagenomes</taxon>
        <taxon>ecological metagenomes</taxon>
    </lineage>
</organism>
<sequence length="200" mass="20815">MNLTKEKHMNRSKRILASLLIFSLTSFLSAQMTVSGTVTDAATGSALAGANVVVDGTNNGAAANASGAFTISNVPNGATLTASMIGYADASMAAASTVNFRLSASSIEMSGLEVLASRADEKTPVAYTNVTKADLEARLGSQDIPMALNTTPSVYATQQGGGAGDARINVRGFNQRNVAVMINGVPQNDMENGWVYWSNW</sequence>
<accession>A0A383F6X1</accession>
<proteinExistence type="predicted"/>